<reference evidence="1" key="1">
    <citation type="submission" date="2013-12" db="EMBL/GenBank/DDBJ databases">
        <title>A Varibaculum cambriense genome reconstructed from a premature infant gut community with otherwise low bacterial novelty that shifts toward anaerobic metabolism during the third week of life.</title>
        <authorList>
            <person name="Brown C.T."/>
            <person name="Sharon I."/>
            <person name="Thomas B.C."/>
            <person name="Castelle C.J."/>
            <person name="Morowitz M.J."/>
            <person name="Banfield J.F."/>
        </authorList>
    </citation>
    <scope>NUCLEOTIDE SEQUENCE</scope>
</reference>
<dbReference type="EMBL" id="AZMM01003223">
    <property type="protein sequence ID" value="ETJ42798.1"/>
    <property type="molecule type" value="Genomic_DNA"/>
</dbReference>
<evidence type="ECO:0000313" key="1">
    <source>
        <dbReference type="EMBL" id="ETJ42798.1"/>
    </source>
</evidence>
<protein>
    <submittedName>
        <fullName evidence="1">Uncharacterized protein</fullName>
    </submittedName>
</protein>
<proteinExistence type="predicted"/>
<dbReference type="AlphaFoldDB" id="W1YJV3"/>
<name>W1YJV3_9ZZZZ</name>
<sequence>MQRSTRPKRIISALAATLVSLGMAFPGAAAFADTDPVPATSTAD</sequence>
<gene>
    <name evidence="1" type="ORF">Q604_UNBC03223G0001</name>
</gene>
<accession>W1YJV3</accession>
<organism evidence="1">
    <name type="scientific">human gut metagenome</name>
    <dbReference type="NCBI Taxonomy" id="408170"/>
    <lineage>
        <taxon>unclassified sequences</taxon>
        <taxon>metagenomes</taxon>
        <taxon>organismal metagenomes</taxon>
    </lineage>
</organism>
<comment type="caution">
    <text evidence="1">The sequence shown here is derived from an EMBL/GenBank/DDBJ whole genome shotgun (WGS) entry which is preliminary data.</text>
</comment>
<feature type="non-terminal residue" evidence="1">
    <location>
        <position position="44"/>
    </location>
</feature>